<proteinExistence type="predicted"/>
<dbReference type="EMBL" id="LIWG01000005">
    <property type="protein sequence ID" value="MBE3608113.1"/>
    <property type="molecule type" value="Genomic_DNA"/>
</dbReference>
<dbReference type="AlphaFoldDB" id="A0AAW3ZW91"/>
<dbReference type="PANTHER" id="PTHR35145">
    <property type="entry name" value="CYTOPLASMIC PROTEIN-RELATED"/>
    <property type="match status" value="1"/>
</dbReference>
<keyword evidence="1" id="KW-0238">DNA-binding</keyword>
<dbReference type="InterPro" id="IPR058532">
    <property type="entry name" value="YjbR/MT2646/Rv2570-like"/>
</dbReference>
<name>A0AAW3ZW91_9BACT</name>
<protein>
    <submittedName>
        <fullName evidence="1">MmcQ/YjbR family DNA-binding protein</fullName>
    </submittedName>
</protein>
<evidence type="ECO:0000313" key="1">
    <source>
        <dbReference type="EMBL" id="MBE3608113.1"/>
    </source>
</evidence>
<dbReference type="InterPro" id="IPR007351">
    <property type="entry name" value="YjbR"/>
</dbReference>
<comment type="caution">
    <text evidence="1">The sequence shown here is derived from an EMBL/GenBank/DDBJ whole genome shotgun (WGS) entry which is preliminary data.</text>
</comment>
<dbReference type="GO" id="GO:0003677">
    <property type="term" value="F:DNA binding"/>
    <property type="evidence" value="ECO:0007669"/>
    <property type="project" value="UniProtKB-KW"/>
</dbReference>
<dbReference type="SUPFAM" id="SSF142906">
    <property type="entry name" value="YjbR-like"/>
    <property type="match status" value="1"/>
</dbReference>
<dbReference type="PANTHER" id="PTHR35145:SF1">
    <property type="entry name" value="CYTOPLASMIC PROTEIN"/>
    <property type="match status" value="1"/>
</dbReference>
<accession>A0AAW3ZW91</accession>
<dbReference type="Pfam" id="PF04237">
    <property type="entry name" value="YjbR"/>
    <property type="match status" value="1"/>
</dbReference>
<keyword evidence="2" id="KW-1185">Reference proteome</keyword>
<dbReference type="RefSeq" id="WP_170016231.1">
    <property type="nucleotide sequence ID" value="NZ_CP012545.1"/>
</dbReference>
<dbReference type="InterPro" id="IPR038056">
    <property type="entry name" value="YjbR-like_sf"/>
</dbReference>
<reference evidence="1 2" key="1">
    <citation type="submission" date="2015-08" db="EMBL/GenBank/DDBJ databases">
        <title>Comparative genomics of the Campylobacter concisus group.</title>
        <authorList>
            <person name="Yee E."/>
            <person name="Chapman M.H."/>
            <person name="Huynh S."/>
            <person name="Bono J.L."/>
            <person name="On S.L."/>
            <person name="St Leger J."/>
            <person name="Foster G."/>
            <person name="Parker C.T."/>
            <person name="Miller W.G."/>
        </authorList>
    </citation>
    <scope>NUCLEOTIDE SEQUENCE [LARGE SCALE GENOMIC DNA]</scope>
    <source>
        <strain evidence="1 2">RM9337</strain>
    </source>
</reference>
<sequence>MSLKESIASHIKDKFDIKGERVFEKYPKINVFRHKDNQKWFAIILSADAKSLDFSDEARQKFKGEVELLNLKCDPSLAYLLHDQIRIIPAYHMSKKHWVSINLNSDISKEQVFDLIDESFTLSAKKSKRSEKR</sequence>
<dbReference type="Proteomes" id="UP000650616">
    <property type="component" value="Unassembled WGS sequence"/>
</dbReference>
<evidence type="ECO:0000313" key="2">
    <source>
        <dbReference type="Proteomes" id="UP000650616"/>
    </source>
</evidence>
<dbReference type="Gene3D" id="3.90.1150.30">
    <property type="match status" value="1"/>
</dbReference>
<gene>
    <name evidence="1" type="ORF">CCAL9337_05135</name>
</gene>
<organism evidence="1 2">
    <name type="scientific">Campylobacter californiensis</name>
    <dbReference type="NCBI Taxonomy" id="1032243"/>
    <lineage>
        <taxon>Bacteria</taxon>
        <taxon>Pseudomonadati</taxon>
        <taxon>Campylobacterota</taxon>
        <taxon>Epsilonproteobacteria</taxon>
        <taxon>Campylobacterales</taxon>
        <taxon>Campylobacteraceae</taxon>
        <taxon>Campylobacter</taxon>
    </lineage>
</organism>